<dbReference type="PRINTS" id="PR00469">
    <property type="entry name" value="PNDRDTASEII"/>
</dbReference>
<dbReference type="InterPro" id="IPR036188">
    <property type="entry name" value="FAD/NAD-bd_sf"/>
</dbReference>
<dbReference type="PRINTS" id="PR00368">
    <property type="entry name" value="FADPNR"/>
</dbReference>
<dbReference type="Gene3D" id="3.50.50.60">
    <property type="entry name" value="FAD/NAD(P)-binding domain"/>
    <property type="match status" value="2"/>
</dbReference>
<gene>
    <name evidence="5" type="ORF">DL546_001588</name>
</gene>
<evidence type="ECO:0000256" key="1">
    <source>
        <dbReference type="ARBA" id="ARBA00009333"/>
    </source>
</evidence>
<evidence type="ECO:0000313" key="6">
    <source>
        <dbReference type="Proteomes" id="UP000275385"/>
    </source>
</evidence>
<evidence type="ECO:0000313" key="5">
    <source>
        <dbReference type="EMBL" id="RKU39945.1"/>
    </source>
</evidence>
<evidence type="ECO:0000259" key="4">
    <source>
        <dbReference type="Pfam" id="PF07992"/>
    </source>
</evidence>
<dbReference type="GO" id="GO:0016491">
    <property type="term" value="F:oxidoreductase activity"/>
    <property type="evidence" value="ECO:0007669"/>
    <property type="project" value="UniProtKB-KW"/>
</dbReference>
<dbReference type="AlphaFoldDB" id="A0A420XWB8"/>
<keyword evidence="3" id="KW-0560">Oxidoreductase</keyword>
<dbReference type="OrthoDB" id="10260355at2759"/>
<dbReference type="PANTHER" id="PTHR48105">
    <property type="entry name" value="THIOREDOXIN REDUCTASE 1-RELATED-RELATED"/>
    <property type="match status" value="1"/>
</dbReference>
<reference evidence="5 6" key="1">
    <citation type="submission" date="2018-08" db="EMBL/GenBank/DDBJ databases">
        <title>Draft genome of the lignicolous fungus Coniochaeta pulveracea.</title>
        <authorList>
            <person name="Borstlap C.J."/>
            <person name="De Witt R.N."/>
            <person name="Botha A."/>
            <person name="Volschenk H."/>
        </authorList>
    </citation>
    <scope>NUCLEOTIDE SEQUENCE [LARGE SCALE GENOMIC DNA]</scope>
    <source>
        <strain evidence="5 6">CAB683</strain>
    </source>
</reference>
<dbReference type="InterPro" id="IPR023753">
    <property type="entry name" value="FAD/NAD-binding_dom"/>
</dbReference>
<protein>
    <recommendedName>
        <fullName evidence="4">FAD/NAD(P)-binding domain-containing protein</fullName>
    </recommendedName>
</protein>
<dbReference type="GO" id="GO:0097237">
    <property type="term" value="P:cellular response to toxic substance"/>
    <property type="evidence" value="ECO:0007669"/>
    <property type="project" value="UniProtKB-ARBA"/>
</dbReference>
<dbReference type="EMBL" id="QVQW01000131">
    <property type="protein sequence ID" value="RKU39945.1"/>
    <property type="molecule type" value="Genomic_DNA"/>
</dbReference>
<dbReference type="Proteomes" id="UP000275385">
    <property type="component" value="Unassembled WGS sequence"/>
</dbReference>
<dbReference type="InterPro" id="IPR050097">
    <property type="entry name" value="Ferredoxin-NADP_redctase_2"/>
</dbReference>
<evidence type="ECO:0000256" key="3">
    <source>
        <dbReference type="ARBA" id="ARBA00023002"/>
    </source>
</evidence>
<keyword evidence="2" id="KW-0285">Flavoprotein</keyword>
<feature type="domain" description="FAD/NAD(P)-binding" evidence="4">
    <location>
        <begin position="17"/>
        <end position="307"/>
    </location>
</feature>
<sequence length="328" mass="35017">MFSQQAVAHNALHDVSDVLIIGQGPAGLSAALALGRVRRNVVIFDSGEYRNQASSHAHTIPTHDHKNPAVIRQEMAAEIKAKYTTITFAGIAAQTVSEVDGAIFELKDANGRLWKGKKVILATGSCDVMPDISGYKELWGKRIFHCPFCHGFEETGAPNGATLINADNAAEIMTAITFGHLARQFTPNITILTNGLAQLDTNEKIVAAKAHGLKVDSRPISKLTPGDSGSSLTVEFVDGSRSTYSFIYHKPPTKIRGDFAQQLGLLMTPAGDIAIANMFQQTSRRGVFAAGDCATMLKQVAVAIGAGVTAGAGVNVQILEDEFANGWW</sequence>
<dbReference type="STRING" id="177199.A0A420XWB8"/>
<proteinExistence type="inferred from homology"/>
<keyword evidence="6" id="KW-1185">Reference proteome</keyword>
<organism evidence="5 6">
    <name type="scientific">Coniochaeta pulveracea</name>
    <dbReference type="NCBI Taxonomy" id="177199"/>
    <lineage>
        <taxon>Eukaryota</taxon>
        <taxon>Fungi</taxon>
        <taxon>Dikarya</taxon>
        <taxon>Ascomycota</taxon>
        <taxon>Pezizomycotina</taxon>
        <taxon>Sordariomycetes</taxon>
        <taxon>Sordariomycetidae</taxon>
        <taxon>Coniochaetales</taxon>
        <taxon>Coniochaetaceae</taxon>
        <taxon>Coniochaeta</taxon>
    </lineage>
</organism>
<accession>A0A420XWB8</accession>
<comment type="caution">
    <text evidence="5">The sequence shown here is derived from an EMBL/GenBank/DDBJ whole genome shotgun (WGS) entry which is preliminary data.</text>
</comment>
<name>A0A420XWB8_9PEZI</name>
<dbReference type="Pfam" id="PF07992">
    <property type="entry name" value="Pyr_redox_2"/>
    <property type="match status" value="1"/>
</dbReference>
<comment type="similarity">
    <text evidence="1">Belongs to the class-II pyridine nucleotide-disulfide oxidoreductase family.</text>
</comment>
<dbReference type="SUPFAM" id="SSF51905">
    <property type="entry name" value="FAD/NAD(P)-binding domain"/>
    <property type="match status" value="1"/>
</dbReference>
<evidence type="ECO:0000256" key="2">
    <source>
        <dbReference type="ARBA" id="ARBA00022630"/>
    </source>
</evidence>